<dbReference type="Pfam" id="PF00925">
    <property type="entry name" value="GTP_cyclohydro2"/>
    <property type="match status" value="1"/>
</dbReference>
<dbReference type="Pfam" id="PF00926">
    <property type="entry name" value="DHBP_synthase"/>
    <property type="match status" value="1"/>
</dbReference>
<comment type="similarity">
    <text evidence="13">Belongs to the GTP cyclohydrolase II family.</text>
</comment>
<keyword evidence="11 13" id="KW-0342">GTP-binding</keyword>
<feature type="binding site" evidence="13">
    <location>
        <position position="341"/>
    </location>
    <ligand>
        <name>GTP</name>
        <dbReference type="ChEBI" id="CHEBI:37565"/>
    </ligand>
</feature>
<dbReference type="GO" id="GO:0003935">
    <property type="term" value="F:GTP cyclohydrolase II activity"/>
    <property type="evidence" value="ECO:0007669"/>
    <property type="project" value="UniProtKB-UniRule"/>
</dbReference>
<dbReference type="PANTHER" id="PTHR21327">
    <property type="entry name" value="GTP CYCLOHYDROLASE II-RELATED"/>
    <property type="match status" value="1"/>
</dbReference>
<comment type="catalytic activity">
    <reaction evidence="12 13">
        <text>GTP + 4 H2O = 2,5-diamino-6-hydroxy-4-(5-phosphoribosylamino)-pyrimidine + formate + 2 phosphate + 3 H(+)</text>
        <dbReference type="Rhea" id="RHEA:23704"/>
        <dbReference type="ChEBI" id="CHEBI:15377"/>
        <dbReference type="ChEBI" id="CHEBI:15378"/>
        <dbReference type="ChEBI" id="CHEBI:15740"/>
        <dbReference type="ChEBI" id="CHEBI:37565"/>
        <dbReference type="ChEBI" id="CHEBI:43474"/>
        <dbReference type="ChEBI" id="CHEBI:58614"/>
        <dbReference type="EC" id="3.5.4.25"/>
    </reaction>
</comment>
<evidence type="ECO:0000256" key="11">
    <source>
        <dbReference type="ARBA" id="ARBA00023134"/>
    </source>
</evidence>
<feature type="binding site" evidence="13">
    <location>
        <position position="263"/>
    </location>
    <ligand>
        <name>GTP</name>
        <dbReference type="ChEBI" id="CHEBI:37565"/>
    </ligand>
</feature>
<feature type="binding site" evidence="13">
    <location>
        <position position="306"/>
    </location>
    <ligand>
        <name>GTP</name>
        <dbReference type="ChEBI" id="CHEBI:37565"/>
    </ligand>
</feature>
<evidence type="ECO:0000256" key="8">
    <source>
        <dbReference type="ARBA" id="ARBA00022741"/>
    </source>
</evidence>
<dbReference type="GO" id="GO:0005829">
    <property type="term" value="C:cytosol"/>
    <property type="evidence" value="ECO:0007669"/>
    <property type="project" value="TreeGrafter"/>
</dbReference>
<dbReference type="GO" id="GO:0009231">
    <property type="term" value="P:riboflavin biosynthetic process"/>
    <property type="evidence" value="ECO:0007669"/>
    <property type="project" value="UniProtKB-UniRule"/>
</dbReference>
<feature type="binding site" evidence="13">
    <location>
        <position position="346"/>
    </location>
    <ligand>
        <name>GTP</name>
        <dbReference type="ChEBI" id="CHEBI:37565"/>
    </ligand>
</feature>
<feature type="binding site" evidence="13">
    <location>
        <begin position="284"/>
        <end position="286"/>
    </location>
    <ligand>
        <name>GTP</name>
        <dbReference type="ChEBI" id="CHEBI:37565"/>
    </ligand>
</feature>
<dbReference type="GO" id="GO:0005525">
    <property type="term" value="F:GTP binding"/>
    <property type="evidence" value="ECO:0007669"/>
    <property type="project" value="UniProtKB-KW"/>
</dbReference>
<evidence type="ECO:0000256" key="13">
    <source>
        <dbReference type="HAMAP-Rule" id="MF_00179"/>
    </source>
</evidence>
<feature type="active site" description="Nucleophile" evidence="13">
    <location>
        <position position="320"/>
    </location>
</feature>
<evidence type="ECO:0000256" key="12">
    <source>
        <dbReference type="ARBA" id="ARBA00049295"/>
    </source>
</evidence>
<dbReference type="GO" id="GO:0008270">
    <property type="term" value="F:zinc ion binding"/>
    <property type="evidence" value="ECO:0007669"/>
    <property type="project" value="UniProtKB-UniRule"/>
</dbReference>
<dbReference type="EMBL" id="DTBH01000141">
    <property type="protein sequence ID" value="HGQ77558.1"/>
    <property type="molecule type" value="Genomic_DNA"/>
</dbReference>
<dbReference type="SUPFAM" id="SSF142695">
    <property type="entry name" value="RibA-like"/>
    <property type="match status" value="1"/>
</dbReference>
<comment type="pathway">
    <text evidence="3 13">Cofactor biosynthesis; riboflavin biosynthesis; 5-amino-6-(D-ribitylamino)uracil from GTP: step 1/4.</text>
</comment>
<dbReference type="HAMAP" id="MF_00179">
    <property type="entry name" value="RibA"/>
    <property type="match status" value="1"/>
</dbReference>
<accession>A0A7V4CNT9</accession>
<comment type="pathway">
    <text evidence="4">Cofactor biosynthesis; riboflavin biosynthesis; 2-hydroxy-3-oxobutyl phosphate from D-ribulose 5-phosphate: step 1/1.</text>
</comment>
<evidence type="ECO:0000313" key="15">
    <source>
        <dbReference type="EMBL" id="HGQ77558.1"/>
    </source>
</evidence>
<dbReference type="InterPro" id="IPR017945">
    <property type="entry name" value="DHBP_synth_RibB-like_a/b_dom"/>
</dbReference>
<evidence type="ECO:0000256" key="3">
    <source>
        <dbReference type="ARBA" id="ARBA00004853"/>
    </source>
</evidence>
<evidence type="ECO:0000259" key="14">
    <source>
        <dbReference type="Pfam" id="PF00925"/>
    </source>
</evidence>
<protein>
    <recommendedName>
        <fullName evidence="13">GTP cyclohydrolase-2</fullName>
        <ecNumber evidence="13">3.5.4.25</ecNumber>
    </recommendedName>
    <alternativeName>
        <fullName evidence="13">GTP cyclohydrolase II</fullName>
    </alternativeName>
</protein>
<dbReference type="Gene3D" id="3.90.870.10">
    <property type="entry name" value="DHBP synthase"/>
    <property type="match status" value="1"/>
</dbReference>
<comment type="similarity">
    <text evidence="5">In the N-terminal section; belongs to the DHBP synthase family.</text>
</comment>
<feature type="binding site" evidence="13">
    <location>
        <position position="260"/>
    </location>
    <ligand>
        <name>Zn(2+)</name>
        <dbReference type="ChEBI" id="CHEBI:29105"/>
        <note>catalytic</note>
    </ligand>
</feature>
<dbReference type="NCBIfam" id="NF006805">
    <property type="entry name" value="PRK09318.1"/>
    <property type="match status" value="1"/>
</dbReference>
<comment type="cofactor">
    <cofactor evidence="13">
        <name>Zn(2+)</name>
        <dbReference type="ChEBI" id="CHEBI:29105"/>
    </cofactor>
    <text evidence="13">Binds 1 zinc ion per subunit.</text>
</comment>
<keyword evidence="6 13" id="KW-0686">Riboflavin biosynthesis</keyword>
<dbReference type="InterPro" id="IPR000422">
    <property type="entry name" value="DHBP_synthase_RibB"/>
</dbReference>
<evidence type="ECO:0000256" key="5">
    <source>
        <dbReference type="ARBA" id="ARBA00005520"/>
    </source>
</evidence>
<dbReference type="EC" id="3.5.4.25" evidence="13"/>
<keyword evidence="7 13" id="KW-0479">Metal-binding</keyword>
<dbReference type="OrthoDB" id="9793111at2"/>
<dbReference type="FunFam" id="3.40.50.10990:FF:000002">
    <property type="entry name" value="GTP cyclohydrolase-2"/>
    <property type="match status" value="1"/>
</dbReference>
<dbReference type="UniPathway" id="UPA00275">
    <property type="reaction ID" value="UER00399"/>
</dbReference>
<feature type="binding site" evidence="13">
    <location>
        <position position="247"/>
    </location>
    <ligand>
        <name>Zn(2+)</name>
        <dbReference type="ChEBI" id="CHEBI:29105"/>
        <note>catalytic</note>
    </ligand>
</feature>
<dbReference type="PANTHER" id="PTHR21327:SF18">
    <property type="entry name" value="3,4-DIHYDROXY-2-BUTANONE 4-PHOSPHATE SYNTHASE"/>
    <property type="match status" value="1"/>
</dbReference>
<dbReference type="CDD" id="cd00641">
    <property type="entry name" value="GTP_cyclohydro2"/>
    <property type="match status" value="1"/>
</dbReference>
<dbReference type="InterPro" id="IPR000926">
    <property type="entry name" value="RibA"/>
</dbReference>
<comment type="catalytic activity">
    <reaction evidence="1">
        <text>D-ribulose 5-phosphate = (2S)-2-hydroxy-3-oxobutyl phosphate + formate + H(+)</text>
        <dbReference type="Rhea" id="RHEA:18457"/>
        <dbReference type="ChEBI" id="CHEBI:15378"/>
        <dbReference type="ChEBI" id="CHEBI:15740"/>
        <dbReference type="ChEBI" id="CHEBI:58121"/>
        <dbReference type="ChEBI" id="CHEBI:58830"/>
        <dbReference type="EC" id="4.1.99.12"/>
    </reaction>
</comment>
<evidence type="ECO:0000256" key="9">
    <source>
        <dbReference type="ARBA" id="ARBA00022801"/>
    </source>
</evidence>
<dbReference type="InterPro" id="IPR032677">
    <property type="entry name" value="GTP_cyclohydro_II"/>
</dbReference>
<name>A0A7V4CNT9_FERPE</name>
<dbReference type="SUPFAM" id="SSF55821">
    <property type="entry name" value="YrdC/RibB"/>
    <property type="match status" value="1"/>
</dbReference>
<dbReference type="PIRSF" id="PIRSF001259">
    <property type="entry name" value="RibA"/>
    <property type="match status" value="1"/>
</dbReference>
<dbReference type="GO" id="GO:0008686">
    <property type="term" value="F:3,4-dihydroxy-2-butanone-4-phosphate synthase activity"/>
    <property type="evidence" value="ECO:0007669"/>
    <property type="project" value="UniProtKB-EC"/>
</dbReference>
<feature type="domain" description="GTP cyclohydrolase II" evidence="14">
    <location>
        <begin position="202"/>
        <end position="359"/>
    </location>
</feature>
<evidence type="ECO:0000256" key="1">
    <source>
        <dbReference type="ARBA" id="ARBA00000141"/>
    </source>
</evidence>
<organism evidence="15">
    <name type="scientific">Fervidobacterium pennivorans</name>
    <dbReference type="NCBI Taxonomy" id="93466"/>
    <lineage>
        <taxon>Bacteria</taxon>
        <taxon>Thermotogati</taxon>
        <taxon>Thermotogota</taxon>
        <taxon>Thermotogae</taxon>
        <taxon>Thermotogales</taxon>
        <taxon>Fervidobacteriaceae</taxon>
        <taxon>Fervidobacterium</taxon>
    </lineage>
</organism>
<feature type="binding site" evidence="13">
    <location>
        <begin position="242"/>
        <end position="246"/>
    </location>
    <ligand>
        <name>GTP</name>
        <dbReference type="ChEBI" id="CHEBI:37565"/>
    </ligand>
</feature>
<feature type="binding site" evidence="13">
    <location>
        <position position="258"/>
    </location>
    <ligand>
        <name>Zn(2+)</name>
        <dbReference type="ChEBI" id="CHEBI:29105"/>
        <note>catalytic</note>
    </ligand>
</feature>
<sequence length="393" mass="44948">MDEELIQSIRDDFLNGKPVIVVDEEREIEADFVYPAELMNRQITEFFVRYGKGLFCVVGPEENLLKRGFFRLPSNYGANYFVPIDWGSGTGISTVERAITCNKISDESTTLQDFKYPGHVTLIGAKGFTTRRGHSESSVELVRLLGFKPFSCIVEILDENGDSHNLEYVKHLAKQFKLKVLTINQIWKLYVKHEQLIKVKSTARLPTEYGEFEIYAFDNRLDGKEHVAIVKKWPDQSIPLVRIHSECFTGDTLSSLRCDCGSQLSSALKRIAENGGILIYLRQEGRGIGLTNKINAYHLQDKGLDTYEANITLGFKPDERDYTAAYQILKSLGVKRIVLLTNNPEKVKQLEDFGVHVERTERLFGRVTEHNKFYLKTKMVRFNHLLKDIEGLV</sequence>
<keyword evidence="10 13" id="KW-0862">Zinc</keyword>
<dbReference type="NCBIfam" id="TIGR00505">
    <property type="entry name" value="ribA"/>
    <property type="match status" value="1"/>
</dbReference>
<dbReference type="AlphaFoldDB" id="A0A7V4CNT9"/>
<reference evidence="15" key="1">
    <citation type="journal article" date="2020" name="mSystems">
        <title>Genome- and Community-Level Interaction Insights into Carbon Utilization and Element Cycling Functions of Hydrothermarchaeota in Hydrothermal Sediment.</title>
        <authorList>
            <person name="Zhou Z."/>
            <person name="Liu Y."/>
            <person name="Xu W."/>
            <person name="Pan J."/>
            <person name="Luo Z.H."/>
            <person name="Li M."/>
        </authorList>
    </citation>
    <scope>NUCLEOTIDE SEQUENCE [LARGE SCALE GENOMIC DNA]</scope>
    <source>
        <strain evidence="15">SpSt-640</strain>
    </source>
</reference>
<feature type="active site" description="Proton acceptor" evidence="13">
    <location>
        <position position="318"/>
    </location>
</feature>
<keyword evidence="8 13" id="KW-0547">Nucleotide-binding</keyword>
<evidence type="ECO:0000256" key="6">
    <source>
        <dbReference type="ARBA" id="ARBA00022619"/>
    </source>
</evidence>
<evidence type="ECO:0000256" key="2">
    <source>
        <dbReference type="ARBA" id="ARBA00002284"/>
    </source>
</evidence>
<dbReference type="NCBIfam" id="NF001591">
    <property type="entry name" value="PRK00393.1"/>
    <property type="match status" value="1"/>
</dbReference>
<comment type="caution">
    <text evidence="15">The sequence shown here is derived from an EMBL/GenBank/DDBJ whole genome shotgun (WGS) entry which is preliminary data.</text>
</comment>
<keyword evidence="9 13" id="KW-0378">Hydrolase</keyword>
<comment type="function">
    <text evidence="2">Catalyzes the conversion of D-ribulose 5-phosphate to formate and 3,4-dihydroxy-2-butanone 4-phosphate.</text>
</comment>
<gene>
    <name evidence="13" type="primary">ribA</name>
    <name evidence="15" type="ORF">ENU12_06620</name>
</gene>
<evidence type="ECO:0000256" key="4">
    <source>
        <dbReference type="ARBA" id="ARBA00004904"/>
    </source>
</evidence>
<dbReference type="InterPro" id="IPR036144">
    <property type="entry name" value="RibA-like_sf"/>
</dbReference>
<dbReference type="Gene3D" id="3.40.50.10990">
    <property type="entry name" value="GTP cyclohydrolase II"/>
    <property type="match status" value="1"/>
</dbReference>
<comment type="function">
    <text evidence="13">Catalyzes the conversion of GTP to 2,5-diamino-6-ribosylamino-4(3H)-pyrimidinone 5'-phosphate (DARP), formate and pyrophosphate.</text>
</comment>
<evidence type="ECO:0000256" key="10">
    <source>
        <dbReference type="ARBA" id="ARBA00022833"/>
    </source>
</evidence>
<proteinExistence type="inferred from homology"/>
<evidence type="ECO:0000256" key="7">
    <source>
        <dbReference type="ARBA" id="ARBA00022723"/>
    </source>
</evidence>